<evidence type="ECO:0000256" key="8">
    <source>
        <dbReference type="ARBA" id="ARBA00022777"/>
    </source>
</evidence>
<gene>
    <name evidence="15" type="ORF">CHYS00102_LOCUS27940</name>
</gene>
<feature type="domain" description="FAT" evidence="13">
    <location>
        <begin position="1"/>
        <end position="117"/>
    </location>
</feature>
<dbReference type="InterPro" id="IPR036940">
    <property type="entry name" value="PI3/4_kinase_cat_sf"/>
</dbReference>
<evidence type="ECO:0000259" key="14">
    <source>
        <dbReference type="PROSITE" id="PS51190"/>
    </source>
</evidence>
<evidence type="ECO:0000256" key="10">
    <source>
        <dbReference type="ARBA" id="ARBA00023204"/>
    </source>
</evidence>
<reference evidence="15" key="1">
    <citation type="submission" date="2021-01" db="EMBL/GenBank/DDBJ databases">
        <authorList>
            <person name="Corre E."/>
            <person name="Pelletier E."/>
            <person name="Niang G."/>
            <person name="Scheremetjew M."/>
            <person name="Finn R."/>
            <person name="Kale V."/>
            <person name="Holt S."/>
            <person name="Cochrane G."/>
            <person name="Meng A."/>
            <person name="Brown T."/>
            <person name="Cohen L."/>
        </authorList>
    </citation>
    <scope>NUCLEOTIDE SEQUENCE</scope>
    <source>
        <strain evidence="15">308</strain>
    </source>
</reference>
<protein>
    <recommendedName>
        <fullName evidence="3">non-specific serine/threonine protein kinase</fullName>
        <ecNumber evidence="3">2.7.11.1</ecNumber>
    </recommendedName>
</protein>
<dbReference type="InterPro" id="IPR057564">
    <property type="entry name" value="HEAT_ATR"/>
</dbReference>
<dbReference type="InterPro" id="IPR003152">
    <property type="entry name" value="FATC_dom"/>
</dbReference>
<dbReference type="PROSITE" id="PS51189">
    <property type="entry name" value="FAT"/>
    <property type="match status" value="1"/>
</dbReference>
<dbReference type="SMART" id="SM00146">
    <property type="entry name" value="PI3Kc"/>
    <property type="match status" value="1"/>
</dbReference>
<proteinExistence type="inferred from homology"/>
<organism evidence="15">
    <name type="scientific">Corethron hystrix</name>
    <dbReference type="NCBI Taxonomy" id="216773"/>
    <lineage>
        <taxon>Eukaryota</taxon>
        <taxon>Sar</taxon>
        <taxon>Stramenopiles</taxon>
        <taxon>Ochrophyta</taxon>
        <taxon>Bacillariophyta</taxon>
        <taxon>Coscinodiscophyceae</taxon>
        <taxon>Corethrophycidae</taxon>
        <taxon>Corethrales</taxon>
        <taxon>Corethraceae</taxon>
        <taxon>Corethron</taxon>
    </lineage>
</organism>
<dbReference type="SMART" id="SM01343">
    <property type="entry name" value="FATC"/>
    <property type="match status" value="1"/>
</dbReference>
<dbReference type="Pfam" id="PF23593">
    <property type="entry name" value="HEAT_ATR"/>
    <property type="match status" value="1"/>
</dbReference>
<dbReference type="PANTHER" id="PTHR11139">
    <property type="entry name" value="ATAXIA TELANGIECTASIA MUTATED ATM -RELATED"/>
    <property type="match status" value="1"/>
</dbReference>
<keyword evidence="4" id="KW-0723">Serine/threonine-protein kinase</keyword>
<accession>A0A7S1BY87</accession>
<dbReference type="Gene3D" id="3.30.1010.10">
    <property type="entry name" value="Phosphatidylinositol 3-kinase Catalytic Subunit, Chain A, domain 4"/>
    <property type="match status" value="1"/>
</dbReference>
<comment type="subcellular location">
    <subcellularLocation>
        <location evidence="1">Nucleus</location>
    </subcellularLocation>
</comment>
<dbReference type="CDD" id="cd00892">
    <property type="entry name" value="PIKKc_ATR"/>
    <property type="match status" value="1"/>
</dbReference>
<dbReference type="GO" id="GO:0005524">
    <property type="term" value="F:ATP binding"/>
    <property type="evidence" value="ECO:0007669"/>
    <property type="project" value="UniProtKB-KW"/>
</dbReference>
<dbReference type="Gene3D" id="1.10.1070.11">
    <property type="entry name" value="Phosphatidylinositol 3-/4-kinase, catalytic domain"/>
    <property type="match status" value="1"/>
</dbReference>
<dbReference type="InterPro" id="IPR000403">
    <property type="entry name" value="PI3/4_kinase_cat_dom"/>
</dbReference>
<evidence type="ECO:0000256" key="4">
    <source>
        <dbReference type="ARBA" id="ARBA00022527"/>
    </source>
</evidence>
<keyword evidence="6" id="KW-0547">Nucleotide-binding</keyword>
<dbReference type="PROSITE" id="PS50290">
    <property type="entry name" value="PI3_4_KINASE_3"/>
    <property type="match status" value="1"/>
</dbReference>
<dbReference type="GO" id="GO:0004674">
    <property type="term" value="F:protein serine/threonine kinase activity"/>
    <property type="evidence" value="ECO:0007669"/>
    <property type="project" value="UniProtKB-KW"/>
</dbReference>
<dbReference type="InterPro" id="IPR011009">
    <property type="entry name" value="Kinase-like_dom_sf"/>
</dbReference>
<evidence type="ECO:0000256" key="3">
    <source>
        <dbReference type="ARBA" id="ARBA00012513"/>
    </source>
</evidence>
<dbReference type="EC" id="2.7.11.1" evidence="3"/>
<keyword evidence="9" id="KW-0067">ATP-binding</keyword>
<keyword evidence="10" id="KW-0234">DNA repair</keyword>
<evidence type="ECO:0000313" key="15">
    <source>
        <dbReference type="EMBL" id="CAD8900723.1"/>
    </source>
</evidence>
<dbReference type="GO" id="GO:0000077">
    <property type="term" value="P:DNA damage checkpoint signaling"/>
    <property type="evidence" value="ECO:0007669"/>
    <property type="project" value="TreeGrafter"/>
</dbReference>
<evidence type="ECO:0000256" key="9">
    <source>
        <dbReference type="ARBA" id="ARBA00022840"/>
    </source>
</evidence>
<feature type="domain" description="PI3K/PI4K catalytic" evidence="12">
    <location>
        <begin position="224"/>
        <end position="580"/>
    </location>
</feature>
<sequence>MSEFGKALELSQKHIYQALPRLLSMWFDLTGVCVGRMEKDNSLQSSLQDSQEKANNLISHLIDKVQPCSFYTALPQLIAHICHQHEDTSTIVTSILKRVLEKYPRQAMWALAWLRHSACAVRSSMGDEIFKSTAKKFQRQENMDVHDLLMDSRSLFKYLIDLAKYKPVKDKTNSFSVKLWRGSSPLHAFVPPIKAALSVSHASIEANDRSKDIFPKQVPRMRAFHKDIQLMSSKARPKRITVFAVQPEYADTPAASYELSNQDVGEIHFLLKQEAKGDLRKDARVQDLNNVINRILAGAQSGAHVACQRRLHLRTFSVVCLSEDCGILEWVPNTDSFRNIVTKSYNPQAPRHSRRRRGTNLADFGYLRDAYEKAQQFYFKRGNLKKAALMFEKLCLQKYPPLLYWWFVHNFPNPHAWFEARARFTLSASVWSAVGHIIGLGDRHSENILIDTANGECVHVDFDCIFNKGLNLPRPEVIPFRLTVNMIDAFGPTGTEGTFKGSMISTMSTLRKHRDTLLSVLEPFVKDPVIDWKRNKSKQERGNASKTHINLVAARRSIKVIEERLHGIYNLRNPNFLKYKRTDGVSHDDEDGIHELPLSVEGQIHRMIAEATNNENLVQLYVGWMPWV</sequence>
<dbReference type="InterPro" id="IPR014009">
    <property type="entry name" value="PIK_FAT"/>
</dbReference>
<keyword evidence="5" id="KW-0808">Transferase</keyword>
<keyword evidence="8" id="KW-0418">Kinase</keyword>
<evidence type="ECO:0000256" key="6">
    <source>
        <dbReference type="ARBA" id="ARBA00022741"/>
    </source>
</evidence>
<evidence type="ECO:0000256" key="5">
    <source>
        <dbReference type="ARBA" id="ARBA00022679"/>
    </source>
</evidence>
<dbReference type="GO" id="GO:0005634">
    <property type="term" value="C:nucleus"/>
    <property type="evidence" value="ECO:0007669"/>
    <property type="project" value="UniProtKB-SubCell"/>
</dbReference>
<evidence type="ECO:0000256" key="1">
    <source>
        <dbReference type="ARBA" id="ARBA00004123"/>
    </source>
</evidence>
<evidence type="ECO:0000256" key="11">
    <source>
        <dbReference type="ARBA" id="ARBA00023242"/>
    </source>
</evidence>
<evidence type="ECO:0000259" key="13">
    <source>
        <dbReference type="PROSITE" id="PS51189"/>
    </source>
</evidence>
<comment type="similarity">
    <text evidence="2">Belongs to the PI3/PI4-kinase family. ATM subfamily.</text>
</comment>
<dbReference type="GO" id="GO:0005694">
    <property type="term" value="C:chromosome"/>
    <property type="evidence" value="ECO:0007669"/>
    <property type="project" value="TreeGrafter"/>
</dbReference>
<keyword evidence="11" id="KW-0539">Nucleus</keyword>
<evidence type="ECO:0000256" key="7">
    <source>
        <dbReference type="ARBA" id="ARBA00022763"/>
    </source>
</evidence>
<dbReference type="AlphaFoldDB" id="A0A7S1BY87"/>
<dbReference type="GO" id="GO:0000723">
    <property type="term" value="P:telomere maintenance"/>
    <property type="evidence" value="ECO:0007669"/>
    <property type="project" value="TreeGrafter"/>
</dbReference>
<keyword evidence="7" id="KW-0227">DNA damage</keyword>
<dbReference type="InterPro" id="IPR050517">
    <property type="entry name" value="DDR_Repair_Kinase"/>
</dbReference>
<evidence type="ECO:0000259" key="12">
    <source>
        <dbReference type="PROSITE" id="PS50290"/>
    </source>
</evidence>
<dbReference type="PANTHER" id="PTHR11139:SF69">
    <property type="entry name" value="SERINE_THREONINE-PROTEIN KINASE ATR"/>
    <property type="match status" value="1"/>
</dbReference>
<dbReference type="EMBL" id="HBFR01038308">
    <property type="protein sequence ID" value="CAD8900723.1"/>
    <property type="molecule type" value="Transcribed_RNA"/>
</dbReference>
<dbReference type="SUPFAM" id="SSF56112">
    <property type="entry name" value="Protein kinase-like (PK-like)"/>
    <property type="match status" value="1"/>
</dbReference>
<dbReference type="Pfam" id="PF00454">
    <property type="entry name" value="PI3_PI4_kinase"/>
    <property type="match status" value="1"/>
</dbReference>
<dbReference type="GO" id="GO:0006281">
    <property type="term" value="P:DNA repair"/>
    <property type="evidence" value="ECO:0007669"/>
    <property type="project" value="UniProtKB-KW"/>
</dbReference>
<name>A0A7S1BY87_9STRA</name>
<feature type="domain" description="FATC" evidence="14">
    <location>
        <begin position="596"/>
        <end position="628"/>
    </location>
</feature>
<evidence type="ECO:0000256" key="2">
    <source>
        <dbReference type="ARBA" id="ARBA00010769"/>
    </source>
</evidence>
<dbReference type="Pfam" id="PF02260">
    <property type="entry name" value="FATC"/>
    <property type="match status" value="1"/>
</dbReference>
<dbReference type="PROSITE" id="PS51190">
    <property type="entry name" value="FATC"/>
    <property type="match status" value="1"/>
</dbReference>